<sequence>MPAFSPLTYSERHDLPSAPPQTYSESHKVHILQVSYTCDFQNIQQSAACHNWKHSHDLRPQKSESAKFKDRHL</sequence>
<gene>
    <name evidence="2" type="ORF">L484_017170</name>
</gene>
<evidence type="ECO:0000313" key="3">
    <source>
        <dbReference type="Proteomes" id="UP000030645"/>
    </source>
</evidence>
<dbReference type="Proteomes" id="UP000030645">
    <property type="component" value="Unassembled WGS sequence"/>
</dbReference>
<feature type="region of interest" description="Disordered" evidence="1">
    <location>
        <begin position="1"/>
        <end position="22"/>
    </location>
</feature>
<organism evidence="2 3">
    <name type="scientific">Morus notabilis</name>
    <dbReference type="NCBI Taxonomy" id="981085"/>
    <lineage>
        <taxon>Eukaryota</taxon>
        <taxon>Viridiplantae</taxon>
        <taxon>Streptophyta</taxon>
        <taxon>Embryophyta</taxon>
        <taxon>Tracheophyta</taxon>
        <taxon>Spermatophyta</taxon>
        <taxon>Magnoliopsida</taxon>
        <taxon>eudicotyledons</taxon>
        <taxon>Gunneridae</taxon>
        <taxon>Pentapetalae</taxon>
        <taxon>rosids</taxon>
        <taxon>fabids</taxon>
        <taxon>Rosales</taxon>
        <taxon>Moraceae</taxon>
        <taxon>Moreae</taxon>
        <taxon>Morus</taxon>
    </lineage>
</organism>
<dbReference type="EMBL" id="KE344232">
    <property type="protein sequence ID" value="EXB55266.1"/>
    <property type="molecule type" value="Genomic_DNA"/>
</dbReference>
<keyword evidence="3" id="KW-1185">Reference proteome</keyword>
<evidence type="ECO:0000313" key="2">
    <source>
        <dbReference type="EMBL" id="EXB55266.1"/>
    </source>
</evidence>
<name>W9R3F3_9ROSA</name>
<dbReference type="AlphaFoldDB" id="W9R3F3"/>
<protein>
    <submittedName>
        <fullName evidence="2">Uncharacterized protein</fullName>
    </submittedName>
</protein>
<reference evidence="3" key="1">
    <citation type="submission" date="2013-01" db="EMBL/GenBank/DDBJ databases">
        <title>Draft Genome Sequence of a Mulberry Tree, Morus notabilis C.K. Schneid.</title>
        <authorList>
            <person name="He N."/>
            <person name="Zhao S."/>
        </authorList>
    </citation>
    <scope>NUCLEOTIDE SEQUENCE</scope>
</reference>
<evidence type="ECO:0000256" key="1">
    <source>
        <dbReference type="SAM" id="MobiDB-lite"/>
    </source>
</evidence>
<proteinExistence type="predicted"/>
<accession>W9R3F3</accession>